<keyword evidence="1" id="KW-0812">Transmembrane</keyword>
<keyword evidence="1" id="KW-0472">Membrane</keyword>
<dbReference type="EMBL" id="BAAAOS010000045">
    <property type="protein sequence ID" value="GAA1596945.1"/>
    <property type="molecule type" value="Genomic_DNA"/>
</dbReference>
<sequence>MLAAVGFKVVDLVRDDQISWWEWGSAPGALLALWGVLVPAVERLTVTSDGIVVSGPVLRRKYSWRTIEAIELGRKPNVTVDLGRRGRHTFSYDGKNGRPSQVEVAGVLQRGWFLNTSGLTTYRVSLSWGAAVFLPAVAAVVAATAWALFKG</sequence>
<proteinExistence type="predicted"/>
<reference evidence="3" key="1">
    <citation type="journal article" date="2019" name="Int. J. Syst. Evol. Microbiol.">
        <title>The Global Catalogue of Microorganisms (GCM) 10K type strain sequencing project: providing services to taxonomists for standard genome sequencing and annotation.</title>
        <authorList>
            <consortium name="The Broad Institute Genomics Platform"/>
            <consortium name="The Broad Institute Genome Sequencing Center for Infectious Disease"/>
            <person name="Wu L."/>
            <person name="Ma J."/>
        </authorList>
    </citation>
    <scope>NUCLEOTIDE SEQUENCE [LARGE SCALE GENOMIC DNA]</scope>
    <source>
        <strain evidence="3">JCM 14969</strain>
    </source>
</reference>
<comment type="caution">
    <text evidence="2">The sequence shown here is derived from an EMBL/GenBank/DDBJ whole genome shotgun (WGS) entry which is preliminary data.</text>
</comment>
<dbReference type="Proteomes" id="UP001500393">
    <property type="component" value="Unassembled WGS sequence"/>
</dbReference>
<accession>A0ABP4Q6I7</accession>
<evidence type="ECO:0000256" key="1">
    <source>
        <dbReference type="SAM" id="Phobius"/>
    </source>
</evidence>
<evidence type="ECO:0008006" key="4">
    <source>
        <dbReference type="Google" id="ProtNLM"/>
    </source>
</evidence>
<name>A0ABP4Q6I7_9ACTN</name>
<gene>
    <name evidence="2" type="ORF">GCM10009789_58680</name>
</gene>
<protein>
    <recommendedName>
        <fullName evidence="4">PH domain-containing protein</fullName>
    </recommendedName>
</protein>
<feature type="transmembrane region" description="Helical" evidence="1">
    <location>
        <begin position="126"/>
        <end position="149"/>
    </location>
</feature>
<keyword evidence="3" id="KW-1185">Reference proteome</keyword>
<organism evidence="2 3">
    <name type="scientific">Kribbella sancticallisti</name>
    <dbReference type="NCBI Taxonomy" id="460087"/>
    <lineage>
        <taxon>Bacteria</taxon>
        <taxon>Bacillati</taxon>
        <taxon>Actinomycetota</taxon>
        <taxon>Actinomycetes</taxon>
        <taxon>Propionibacteriales</taxon>
        <taxon>Kribbellaceae</taxon>
        <taxon>Kribbella</taxon>
    </lineage>
</organism>
<evidence type="ECO:0000313" key="2">
    <source>
        <dbReference type="EMBL" id="GAA1596945.1"/>
    </source>
</evidence>
<keyword evidence="1" id="KW-1133">Transmembrane helix</keyword>
<evidence type="ECO:0000313" key="3">
    <source>
        <dbReference type="Proteomes" id="UP001500393"/>
    </source>
</evidence>